<dbReference type="CDD" id="cd04301">
    <property type="entry name" value="NAT_SF"/>
    <property type="match status" value="1"/>
</dbReference>
<dbReference type="SUPFAM" id="SSF55729">
    <property type="entry name" value="Acyl-CoA N-acyltransferases (Nat)"/>
    <property type="match status" value="1"/>
</dbReference>
<name>A0ABW4TGP7_9ACTN</name>
<dbReference type="EC" id="2.3.1.-" evidence="2"/>
<evidence type="ECO:0000313" key="2">
    <source>
        <dbReference type="EMBL" id="MFD1945797.1"/>
    </source>
</evidence>
<sequence length="291" mass="31665">MTEPEQVTDPDDPLVHELAERQRHFRLQHRYVDPEEGAAAALALVQELLADSRLLRTDVGWLWLGPDGERTPVFDARAVDPDAVVALRDLAAATAGSPLAASVLPGEPTREAFVADGSFERTATTMRLDLRAPLPGDHLAERVSVSPMGDAELAAYADGAVAAYAREREESGESAALALATARASFDELLPGGRAGPDQHLMSVRVGDTVAGLVWVCERWPAQAWVYDVEVDPTFRGRGVGAAAMVHGARLARDLGHRWLGLNVFGPNTHARRLYERLGYVVEEEHWARRS</sequence>
<protein>
    <submittedName>
        <fullName evidence="2">GNAT family N-acetyltransferase</fullName>
        <ecNumber evidence="2">2.3.1.-</ecNumber>
    </submittedName>
</protein>
<dbReference type="Gene3D" id="3.40.630.30">
    <property type="match status" value="1"/>
</dbReference>
<dbReference type="Proteomes" id="UP001597351">
    <property type="component" value="Unassembled WGS sequence"/>
</dbReference>
<keyword evidence="2" id="KW-0808">Transferase</keyword>
<dbReference type="PROSITE" id="PS51186">
    <property type="entry name" value="GNAT"/>
    <property type="match status" value="1"/>
</dbReference>
<dbReference type="InterPro" id="IPR000182">
    <property type="entry name" value="GNAT_dom"/>
</dbReference>
<evidence type="ECO:0000313" key="3">
    <source>
        <dbReference type="Proteomes" id="UP001597351"/>
    </source>
</evidence>
<keyword evidence="3" id="KW-1185">Reference proteome</keyword>
<reference evidence="3" key="1">
    <citation type="journal article" date="2019" name="Int. J. Syst. Evol. Microbiol.">
        <title>The Global Catalogue of Microorganisms (GCM) 10K type strain sequencing project: providing services to taxonomists for standard genome sequencing and annotation.</title>
        <authorList>
            <consortium name="The Broad Institute Genomics Platform"/>
            <consortium name="The Broad Institute Genome Sequencing Center for Infectious Disease"/>
            <person name="Wu L."/>
            <person name="Ma J."/>
        </authorList>
    </citation>
    <scope>NUCLEOTIDE SEQUENCE [LARGE SCALE GENOMIC DNA]</scope>
    <source>
        <strain evidence="3">CGMCC 1.12477</strain>
    </source>
</reference>
<dbReference type="Pfam" id="PF00583">
    <property type="entry name" value="Acetyltransf_1"/>
    <property type="match status" value="1"/>
</dbReference>
<proteinExistence type="predicted"/>
<organism evidence="2 3">
    <name type="scientific">Nocardioides aestuarii</name>
    <dbReference type="NCBI Taxonomy" id="252231"/>
    <lineage>
        <taxon>Bacteria</taxon>
        <taxon>Bacillati</taxon>
        <taxon>Actinomycetota</taxon>
        <taxon>Actinomycetes</taxon>
        <taxon>Propionibacteriales</taxon>
        <taxon>Nocardioidaceae</taxon>
        <taxon>Nocardioides</taxon>
    </lineage>
</organism>
<dbReference type="EMBL" id="JBHUGD010000001">
    <property type="protein sequence ID" value="MFD1945797.1"/>
    <property type="molecule type" value="Genomic_DNA"/>
</dbReference>
<feature type="domain" description="N-acetyltransferase" evidence="1">
    <location>
        <begin position="151"/>
        <end position="291"/>
    </location>
</feature>
<comment type="caution">
    <text evidence="2">The sequence shown here is derived from an EMBL/GenBank/DDBJ whole genome shotgun (WGS) entry which is preliminary data.</text>
</comment>
<accession>A0ABW4TGP7</accession>
<evidence type="ECO:0000259" key="1">
    <source>
        <dbReference type="PROSITE" id="PS51186"/>
    </source>
</evidence>
<dbReference type="InterPro" id="IPR016181">
    <property type="entry name" value="Acyl_CoA_acyltransferase"/>
</dbReference>
<keyword evidence="2" id="KW-0012">Acyltransferase</keyword>
<dbReference type="GO" id="GO:0016746">
    <property type="term" value="F:acyltransferase activity"/>
    <property type="evidence" value="ECO:0007669"/>
    <property type="project" value="UniProtKB-KW"/>
</dbReference>
<dbReference type="RefSeq" id="WP_343915295.1">
    <property type="nucleotide sequence ID" value="NZ_BAAAJT010000002.1"/>
</dbReference>
<gene>
    <name evidence="2" type="ORF">ACFSDE_03260</name>
</gene>